<dbReference type="AlphaFoldDB" id="A0A7W7TAL5"/>
<name>A0A7W7TAL5_9PSEU</name>
<sequence length="65" mass="7220">MNAETRRALVEVAEVVERAHTHHRRRDEHDIDLGHTPRVTYSPLTLALAEALDALRGVLDDAAPA</sequence>
<evidence type="ECO:0000313" key="1">
    <source>
        <dbReference type="EMBL" id="MBB4969102.1"/>
    </source>
</evidence>
<comment type="caution">
    <text evidence="1">The sequence shown here is derived from an EMBL/GenBank/DDBJ whole genome shotgun (WGS) entry which is preliminary data.</text>
</comment>
<dbReference type="EMBL" id="JACHJS010000001">
    <property type="protein sequence ID" value="MBB4969102.1"/>
    <property type="molecule type" value="Genomic_DNA"/>
</dbReference>
<dbReference type="RefSeq" id="WP_184674810.1">
    <property type="nucleotide sequence ID" value="NZ_BAABAI010000043.1"/>
</dbReference>
<proteinExistence type="predicted"/>
<keyword evidence="2" id="KW-1185">Reference proteome</keyword>
<organism evidence="1 2">
    <name type="scientific">Saccharothrix violaceirubra</name>
    <dbReference type="NCBI Taxonomy" id="413306"/>
    <lineage>
        <taxon>Bacteria</taxon>
        <taxon>Bacillati</taxon>
        <taxon>Actinomycetota</taxon>
        <taxon>Actinomycetes</taxon>
        <taxon>Pseudonocardiales</taxon>
        <taxon>Pseudonocardiaceae</taxon>
        <taxon>Saccharothrix</taxon>
    </lineage>
</organism>
<gene>
    <name evidence="1" type="ORF">F4559_006461</name>
</gene>
<dbReference type="Proteomes" id="UP000542674">
    <property type="component" value="Unassembled WGS sequence"/>
</dbReference>
<evidence type="ECO:0000313" key="2">
    <source>
        <dbReference type="Proteomes" id="UP000542674"/>
    </source>
</evidence>
<accession>A0A7W7TAL5</accession>
<reference evidence="1 2" key="1">
    <citation type="submission" date="2020-08" db="EMBL/GenBank/DDBJ databases">
        <title>Sequencing the genomes of 1000 actinobacteria strains.</title>
        <authorList>
            <person name="Klenk H.-P."/>
        </authorList>
    </citation>
    <scope>NUCLEOTIDE SEQUENCE [LARGE SCALE GENOMIC DNA]</scope>
    <source>
        <strain evidence="1 2">DSM 45084</strain>
    </source>
</reference>
<protein>
    <submittedName>
        <fullName evidence="1">Uncharacterized protein</fullName>
    </submittedName>
</protein>